<reference evidence="1" key="1">
    <citation type="journal article" date="2014" name="PLoS ONE">
        <title>Transcriptome-Based Identification of ABC Transporters in the Western Tarnished Plant Bug Lygus hesperus.</title>
        <authorList>
            <person name="Hull J.J."/>
            <person name="Chaney K."/>
            <person name="Geib S.M."/>
            <person name="Fabrick J.A."/>
            <person name="Brent C.S."/>
            <person name="Walsh D."/>
            <person name="Lavine L.C."/>
        </authorList>
    </citation>
    <scope>NUCLEOTIDE SEQUENCE</scope>
</reference>
<organism evidence="1">
    <name type="scientific">Lygus hesperus</name>
    <name type="common">Western plant bug</name>
    <dbReference type="NCBI Taxonomy" id="30085"/>
    <lineage>
        <taxon>Eukaryota</taxon>
        <taxon>Metazoa</taxon>
        <taxon>Ecdysozoa</taxon>
        <taxon>Arthropoda</taxon>
        <taxon>Hexapoda</taxon>
        <taxon>Insecta</taxon>
        <taxon>Pterygota</taxon>
        <taxon>Neoptera</taxon>
        <taxon>Paraneoptera</taxon>
        <taxon>Hemiptera</taxon>
        <taxon>Heteroptera</taxon>
        <taxon>Panheteroptera</taxon>
        <taxon>Cimicomorpha</taxon>
        <taxon>Miridae</taxon>
        <taxon>Mirini</taxon>
        <taxon>Lygus</taxon>
    </lineage>
</organism>
<gene>
    <name evidence="1" type="ORF">CM83_98549</name>
</gene>
<accession>A0A0A9X3B3</accession>
<reference evidence="1" key="2">
    <citation type="submission" date="2014-07" db="EMBL/GenBank/DDBJ databases">
        <authorList>
            <person name="Hull J."/>
        </authorList>
    </citation>
    <scope>NUCLEOTIDE SEQUENCE</scope>
</reference>
<dbReference type="AlphaFoldDB" id="A0A0A9X3B3"/>
<proteinExistence type="predicted"/>
<evidence type="ECO:0000313" key="1">
    <source>
        <dbReference type="EMBL" id="JAG14121.1"/>
    </source>
</evidence>
<feature type="non-terminal residue" evidence="1">
    <location>
        <position position="1"/>
    </location>
</feature>
<sequence>QFDFRACRTYFKKMCNYMEFFALISFTISSIDLAACNAKGEDYEIGNPTQPEHSSTKSTNVSDVSNIVKGLNGWSLETDGSKYNCYYFNLGGCKEIIGYGDWKNINATTISVQQFCHFAGPSLVDVDGAKIFCNAREGFKCKDFENPWTKVLNWNDEKWCQPAQPSTHTISVSDAFNMIQGYLGWTMDKGGSKYSCFSNNLEVCEKIVGSGYWKTMLSSPVENNFCLAGGPLVIHVGGATVFCNAHDPTKGFECKDNKYPWTRVSHWNDEEWCQPQTITLTLKLGHTIGVSDAFNMIRGLLGWPWIRMIRSIGVFPPTLESVRR</sequence>
<dbReference type="EMBL" id="GBHO01029483">
    <property type="protein sequence ID" value="JAG14121.1"/>
    <property type="molecule type" value="Transcribed_RNA"/>
</dbReference>
<name>A0A0A9X3B3_LYGHE</name>
<protein>
    <submittedName>
        <fullName evidence="1">Uncharacterized protein</fullName>
    </submittedName>
</protein>